<feature type="domain" description="Guanylate cyclase" evidence="3">
    <location>
        <begin position="85"/>
        <end position="222"/>
    </location>
</feature>
<dbReference type="AlphaFoldDB" id="A0A0C1USK7"/>
<organism evidence="4">
    <name type="scientific">Lyngbya confervoides BDU141951</name>
    <dbReference type="NCBI Taxonomy" id="1574623"/>
    <lineage>
        <taxon>Bacteria</taxon>
        <taxon>Bacillati</taxon>
        <taxon>Cyanobacteriota</taxon>
        <taxon>Cyanophyceae</taxon>
        <taxon>Oscillatoriophycideae</taxon>
        <taxon>Oscillatoriales</taxon>
        <taxon>Microcoleaceae</taxon>
        <taxon>Lyngbya</taxon>
    </lineage>
</organism>
<dbReference type="CDD" id="cd07302">
    <property type="entry name" value="CHD"/>
    <property type="match status" value="2"/>
</dbReference>
<dbReference type="Pfam" id="PF00211">
    <property type="entry name" value="Guanylate_cyc"/>
    <property type="match status" value="2"/>
</dbReference>
<dbReference type="GO" id="GO:0009190">
    <property type="term" value="P:cyclic nucleotide biosynthetic process"/>
    <property type="evidence" value="ECO:0007669"/>
    <property type="project" value="InterPro"/>
</dbReference>
<keyword evidence="1" id="KW-0547">Nucleotide-binding</keyword>
<reference evidence="4" key="3">
    <citation type="submission" date="2020-02" db="EMBL/GenBank/DDBJ databases">
        <authorList>
            <person name="Sarangi A.N."/>
            <person name="Ghosh S."/>
            <person name="Mukherjee M."/>
            <person name="Tripathy S."/>
        </authorList>
    </citation>
    <scope>NUCLEOTIDE SEQUENCE</scope>
    <source>
        <strain evidence="4">BDU141951</strain>
    </source>
</reference>
<evidence type="ECO:0000256" key="2">
    <source>
        <dbReference type="ARBA" id="ARBA00022840"/>
    </source>
</evidence>
<reference evidence="4" key="1">
    <citation type="submission" date="2014-11" db="EMBL/GenBank/DDBJ databases">
        <authorList>
            <person name="Malar M.C."/>
            <person name="Sen D."/>
            <person name="Tripathy S."/>
        </authorList>
    </citation>
    <scope>NUCLEOTIDE SEQUENCE</scope>
    <source>
        <strain evidence="4">BDU141951</strain>
    </source>
</reference>
<reference evidence="4" key="2">
    <citation type="journal article" date="2015" name="Genome Announc.">
        <title>Draft Genome Sequence of Filamentous Marine Cyanobacterium Lyngbya confervoides Strain BDU141951.</title>
        <authorList>
            <person name="Chandrababunaidu M.M."/>
            <person name="Sen D."/>
            <person name="Tripathy S."/>
        </authorList>
    </citation>
    <scope>NUCLEOTIDE SEQUENCE</scope>
    <source>
        <strain evidence="4">BDU141951</strain>
    </source>
</reference>
<dbReference type="GO" id="GO:0005524">
    <property type="term" value="F:ATP binding"/>
    <property type="evidence" value="ECO:0007669"/>
    <property type="project" value="UniProtKB-KW"/>
</dbReference>
<dbReference type="GO" id="GO:0004016">
    <property type="term" value="F:adenylate cyclase activity"/>
    <property type="evidence" value="ECO:0007669"/>
    <property type="project" value="UniProtKB-ARBA"/>
</dbReference>
<evidence type="ECO:0000259" key="3">
    <source>
        <dbReference type="PROSITE" id="PS50125"/>
    </source>
</evidence>
<gene>
    <name evidence="4" type="ORF">QQ91_018725</name>
</gene>
<sequence>MNAQGPCAVADTQTHPLSTLERQLRWLLPTDLYAAAWVDPSPAMLTKVFEHLRTLQHVLIDYVPRDVWDTPPEPGQQRYGWQEGTLLFTDLAGFTPLLEACSAEGMDGAELLLRVLNNYFSSMIEIISKSSGNLLEFTGDALLVQFNTGDPQRDIVQAINTGLRMQRAMDSFQQIATFRGELSLYMRVGIHSGRYITADIGTPQRMAHVLLGQAVTLAKQAEGAGSIQQVSLTSAVKAQLGDRVALLPNGDDLHWLVLDDLSDEELGEYEITVARRRSTSMFFDRTVSGLLEEIDTVLHRVEPLASYMPRSVLQLIVDTASERRIPPAFPTIAVAFVNLMGLPESVDKALPEETAAIVDCFSQAFSLINGIVELKGGILQKVTYHSIGSEMLIHFGVLNPDESDPHRAAAAMLMIRDVVSSIKPPIVQGQPIQLTCRIGLTYGSVFAAEIGERRGRREFNVLGDTVNTASRIMSRAGENEIWMNQVMAEQIQADFTTVPLGVMSLKGKTQAQPIFALAAKGS</sequence>
<protein>
    <submittedName>
        <fullName evidence="4">Adenylate/guanylate cyclase domain-containing protein</fullName>
    </submittedName>
</protein>
<name>A0A0C1USK7_9CYAN</name>
<dbReference type="EMBL" id="JTHE02000003">
    <property type="protein sequence ID" value="NEV69139.1"/>
    <property type="molecule type" value="Genomic_DNA"/>
</dbReference>
<dbReference type="InterPro" id="IPR001054">
    <property type="entry name" value="A/G_cyclase"/>
</dbReference>
<feature type="domain" description="Guanylate cyclase" evidence="3">
    <location>
        <begin position="333"/>
        <end position="473"/>
    </location>
</feature>
<evidence type="ECO:0000313" key="4">
    <source>
        <dbReference type="EMBL" id="NEV69139.1"/>
    </source>
</evidence>
<dbReference type="PROSITE" id="PS50125">
    <property type="entry name" value="GUANYLATE_CYCLASE_2"/>
    <property type="match status" value="2"/>
</dbReference>
<dbReference type="SMART" id="SM00044">
    <property type="entry name" value="CYCc"/>
    <property type="match status" value="1"/>
</dbReference>
<proteinExistence type="predicted"/>
<dbReference type="InterPro" id="IPR029787">
    <property type="entry name" value="Nucleotide_cyclase"/>
</dbReference>
<dbReference type="GO" id="GO:0035556">
    <property type="term" value="P:intracellular signal transduction"/>
    <property type="evidence" value="ECO:0007669"/>
    <property type="project" value="InterPro"/>
</dbReference>
<dbReference type="GO" id="GO:0005737">
    <property type="term" value="C:cytoplasm"/>
    <property type="evidence" value="ECO:0007669"/>
    <property type="project" value="TreeGrafter"/>
</dbReference>
<dbReference type="Gene3D" id="3.30.70.1230">
    <property type="entry name" value="Nucleotide cyclase"/>
    <property type="match status" value="2"/>
</dbReference>
<dbReference type="SUPFAM" id="SSF55073">
    <property type="entry name" value="Nucleotide cyclase"/>
    <property type="match status" value="2"/>
</dbReference>
<dbReference type="PANTHER" id="PTHR16305">
    <property type="entry name" value="TESTICULAR SOLUBLE ADENYLYL CYCLASE"/>
    <property type="match status" value="1"/>
</dbReference>
<keyword evidence="2" id="KW-0067">ATP-binding</keyword>
<comment type="caution">
    <text evidence="4">The sequence shown here is derived from an EMBL/GenBank/DDBJ whole genome shotgun (WGS) entry which is preliminary data.</text>
</comment>
<evidence type="ECO:0000256" key="1">
    <source>
        <dbReference type="ARBA" id="ARBA00022741"/>
    </source>
</evidence>
<accession>A0A0C1USK7</accession>
<dbReference type="PANTHER" id="PTHR16305:SF35">
    <property type="entry name" value="TRANSCRIPTIONAL ACTIVATOR DOMAIN"/>
    <property type="match status" value="1"/>
</dbReference>